<comment type="caution">
    <text evidence="1">The sequence shown here is derived from an EMBL/GenBank/DDBJ whole genome shotgun (WGS) entry which is preliminary data.</text>
</comment>
<organism evidence="1 2">
    <name type="scientific">Nocardia terrae</name>
    <dbReference type="NCBI Taxonomy" id="2675851"/>
    <lineage>
        <taxon>Bacteria</taxon>
        <taxon>Bacillati</taxon>
        <taxon>Actinomycetota</taxon>
        <taxon>Actinomycetes</taxon>
        <taxon>Mycobacteriales</taxon>
        <taxon>Nocardiaceae</taxon>
        <taxon>Nocardia</taxon>
    </lineage>
</organism>
<dbReference type="EMBL" id="WRPP01000001">
    <property type="protein sequence ID" value="MVU76364.1"/>
    <property type="molecule type" value="Genomic_DNA"/>
</dbReference>
<reference evidence="1 2" key="1">
    <citation type="submission" date="2019-12" db="EMBL/GenBank/DDBJ databases">
        <title>Nocardia sp. nov. ET3-3 isolated from soil.</title>
        <authorList>
            <person name="Kanchanasin P."/>
            <person name="Tanasupawat S."/>
            <person name="Yuki M."/>
            <person name="Kudo T."/>
        </authorList>
    </citation>
    <scope>NUCLEOTIDE SEQUENCE [LARGE SCALE GENOMIC DNA]</scope>
    <source>
        <strain evidence="1 2">ET3-3</strain>
    </source>
</reference>
<proteinExistence type="predicted"/>
<accession>A0A7K1UPW1</accession>
<sequence>MTFEVQPSSLKDAASALKGLAGDLSNADVIPHLGADRGVSAMSGSAVAKAMEGADPASSQAKTVLKSRFDGIGGLLYATAEQFKGTDVDLARKLDGIGDLNNAAV</sequence>
<dbReference type="GO" id="GO:0009306">
    <property type="term" value="P:protein secretion"/>
    <property type="evidence" value="ECO:0007669"/>
    <property type="project" value="InterPro"/>
</dbReference>
<dbReference type="InterPro" id="IPR022536">
    <property type="entry name" value="EspC"/>
</dbReference>
<evidence type="ECO:0008006" key="3">
    <source>
        <dbReference type="Google" id="ProtNLM"/>
    </source>
</evidence>
<dbReference type="RefSeq" id="WP_157355124.1">
    <property type="nucleotide sequence ID" value="NZ_WRPP01000001.1"/>
</dbReference>
<gene>
    <name evidence="1" type="ORF">GPX89_03790</name>
</gene>
<evidence type="ECO:0000313" key="1">
    <source>
        <dbReference type="EMBL" id="MVU76364.1"/>
    </source>
</evidence>
<dbReference type="AlphaFoldDB" id="A0A7K1UPW1"/>
<dbReference type="Pfam" id="PF10824">
    <property type="entry name" value="T7SS_ESX_EspC"/>
    <property type="match status" value="1"/>
</dbReference>
<protein>
    <recommendedName>
        <fullName evidence="3">ESX-1 secretion-associated protein</fullName>
    </recommendedName>
</protein>
<dbReference type="Proteomes" id="UP000466794">
    <property type="component" value="Unassembled WGS sequence"/>
</dbReference>
<keyword evidence="2" id="KW-1185">Reference proteome</keyword>
<name>A0A7K1UPW1_9NOCA</name>
<evidence type="ECO:0000313" key="2">
    <source>
        <dbReference type="Proteomes" id="UP000466794"/>
    </source>
</evidence>